<dbReference type="Pfam" id="PF00696">
    <property type="entry name" value="AA_kinase"/>
    <property type="match status" value="1"/>
</dbReference>
<dbReference type="GO" id="GO:0009089">
    <property type="term" value="P:lysine biosynthetic process via diaminopimelate"/>
    <property type="evidence" value="ECO:0007669"/>
    <property type="project" value="UniProtKB-UniPathway"/>
</dbReference>
<dbReference type="NCBIfam" id="TIGR00657">
    <property type="entry name" value="asp_kinases"/>
    <property type="match status" value="1"/>
</dbReference>
<feature type="binding site" evidence="8">
    <location>
        <position position="118"/>
    </location>
    <ligand>
        <name>substrate</name>
    </ligand>
</feature>
<keyword evidence="4 8" id="KW-0547">Nucleotide-binding</keyword>
<dbReference type="InterPro" id="IPR005260">
    <property type="entry name" value="Asp_kin_monofn"/>
</dbReference>
<dbReference type="SUPFAM" id="SSF55021">
    <property type="entry name" value="ACT-like"/>
    <property type="match status" value="2"/>
</dbReference>
<dbReference type="InterPro" id="IPR036393">
    <property type="entry name" value="AceGlu_kinase-like_sf"/>
</dbReference>
<dbReference type="UniPathway" id="UPA00050">
    <property type="reaction ID" value="UER00461"/>
</dbReference>
<evidence type="ECO:0000259" key="11">
    <source>
        <dbReference type="PROSITE" id="PS51671"/>
    </source>
</evidence>
<dbReference type="PROSITE" id="PS51671">
    <property type="entry name" value="ACT"/>
    <property type="match status" value="1"/>
</dbReference>
<evidence type="ECO:0000256" key="3">
    <source>
        <dbReference type="ARBA" id="ARBA00022679"/>
    </source>
</evidence>
<dbReference type="EMBL" id="MFCR01000003">
    <property type="protein sequence ID" value="OGE19236.1"/>
    <property type="molecule type" value="Genomic_DNA"/>
</dbReference>
<sequence length="446" mass="49026">MIIAKFGGTSVSSKERVLTLCNIVENQLAKQPVIVVSALSGVTDLLLSLPTLPKNEIGKTIREIKSLHKNLVEKLWNEQKKQRKVLQFVDKQLEEVTRLALENSSTNEYLDRLASFGEIMSSYIITEVLKSKGINAAQVIATDLIITTNNFGAAEFLLGPTKKNTKKILEPLLKKSIVPVVTGFIASTKNGQVITLGRGGSDYTASIIGFCLKAEEIQIWTDVDGMFTTDPRFFKNTKQLPVISFEEASELATFGARVLHPRTIKPAIVANIPVKVLNTFNPKNPGTLIKEKIENLPSIRAIAFKRKINLVNIYSSEMLLQKGFLARVFKVFTNNNISVDLVSVSEVSVSVTLDDNERLENAISEINKFAKASAVTGLGMVSLIGEGITSSAHTIHKIFDILDKEKILTRMVSLGATDINISIVIDSDKVEQAVAALHDRLLLKQV</sequence>
<dbReference type="GO" id="GO:0009090">
    <property type="term" value="P:homoserine biosynthetic process"/>
    <property type="evidence" value="ECO:0007669"/>
    <property type="project" value="TreeGrafter"/>
</dbReference>
<dbReference type="GO" id="GO:0005524">
    <property type="term" value="F:ATP binding"/>
    <property type="evidence" value="ECO:0007669"/>
    <property type="project" value="UniProtKB-KW"/>
</dbReference>
<comment type="similarity">
    <text evidence="2 9">Belongs to the aspartokinase family.</text>
</comment>
<comment type="caution">
    <text evidence="12">The sequence shown here is derived from an EMBL/GenBank/DDBJ whole genome shotgun (WGS) entry which is preliminary data.</text>
</comment>
<feature type="binding site" evidence="8">
    <location>
        <position position="232"/>
    </location>
    <ligand>
        <name>ATP</name>
        <dbReference type="ChEBI" id="CHEBI:30616"/>
    </ligand>
</feature>
<comment type="catalytic activity">
    <reaction evidence="7 9">
        <text>L-aspartate + ATP = 4-phospho-L-aspartate + ADP</text>
        <dbReference type="Rhea" id="RHEA:23776"/>
        <dbReference type="ChEBI" id="CHEBI:29991"/>
        <dbReference type="ChEBI" id="CHEBI:30616"/>
        <dbReference type="ChEBI" id="CHEBI:57535"/>
        <dbReference type="ChEBI" id="CHEBI:456216"/>
        <dbReference type="EC" id="2.7.2.4"/>
    </reaction>
</comment>
<evidence type="ECO:0000313" key="12">
    <source>
        <dbReference type="EMBL" id="OGE19236.1"/>
    </source>
</evidence>
<evidence type="ECO:0000256" key="4">
    <source>
        <dbReference type="ARBA" id="ARBA00022741"/>
    </source>
</evidence>
<dbReference type="Proteomes" id="UP000176336">
    <property type="component" value="Unassembled WGS sequence"/>
</dbReference>
<evidence type="ECO:0000256" key="5">
    <source>
        <dbReference type="ARBA" id="ARBA00022777"/>
    </source>
</evidence>
<feature type="binding site" evidence="8">
    <location>
        <begin position="221"/>
        <end position="222"/>
    </location>
    <ligand>
        <name>ATP</name>
        <dbReference type="ChEBI" id="CHEBI:30616"/>
    </ligand>
</feature>
<feature type="binding site" evidence="8">
    <location>
        <begin position="5"/>
        <end position="8"/>
    </location>
    <ligand>
        <name>ATP</name>
        <dbReference type="ChEBI" id="CHEBI:30616"/>
    </ligand>
</feature>
<dbReference type="InterPro" id="IPR002912">
    <property type="entry name" value="ACT_dom"/>
</dbReference>
<dbReference type="PANTHER" id="PTHR21499">
    <property type="entry name" value="ASPARTATE KINASE"/>
    <property type="match status" value="1"/>
</dbReference>
<dbReference type="PROSITE" id="PS00324">
    <property type="entry name" value="ASPARTOKINASE"/>
    <property type="match status" value="1"/>
</dbReference>
<evidence type="ECO:0000256" key="9">
    <source>
        <dbReference type="RuleBase" id="RU003448"/>
    </source>
</evidence>
<evidence type="ECO:0000256" key="8">
    <source>
        <dbReference type="PIRSR" id="PIRSR000726-1"/>
    </source>
</evidence>
<name>A0A1F5ISD6_9BACT</name>
<dbReference type="GO" id="GO:0005829">
    <property type="term" value="C:cytosol"/>
    <property type="evidence" value="ECO:0007669"/>
    <property type="project" value="TreeGrafter"/>
</dbReference>
<dbReference type="GO" id="GO:0009088">
    <property type="term" value="P:threonine biosynthetic process"/>
    <property type="evidence" value="ECO:0007669"/>
    <property type="project" value="UniProtKB-UniPathway"/>
</dbReference>
<keyword evidence="6 8" id="KW-0067">ATP-binding</keyword>
<keyword evidence="10" id="KW-0028">Amino-acid biosynthesis</keyword>
<dbReference type="PIRSF" id="PIRSF000726">
    <property type="entry name" value="Asp_kin"/>
    <property type="match status" value="1"/>
</dbReference>
<evidence type="ECO:0000313" key="13">
    <source>
        <dbReference type="Proteomes" id="UP000176336"/>
    </source>
</evidence>
<evidence type="ECO:0000256" key="1">
    <source>
        <dbReference type="ARBA" id="ARBA00004766"/>
    </source>
</evidence>
<feature type="binding site" evidence="8">
    <location>
        <position position="43"/>
    </location>
    <ligand>
        <name>substrate</name>
    </ligand>
</feature>
<dbReference type="CDD" id="cd04243">
    <property type="entry name" value="AAK_AK-HSDH-like"/>
    <property type="match status" value="1"/>
</dbReference>
<dbReference type="InterPro" id="IPR045865">
    <property type="entry name" value="ACT-like_dom_sf"/>
</dbReference>
<evidence type="ECO:0000256" key="2">
    <source>
        <dbReference type="ARBA" id="ARBA00010122"/>
    </source>
</evidence>
<dbReference type="UniPathway" id="UPA00034">
    <property type="reaction ID" value="UER00015"/>
</dbReference>
<accession>A0A1F5ISD6</accession>
<protein>
    <recommendedName>
        <fullName evidence="9">Aspartokinase</fullName>
        <ecNumber evidence="9">2.7.2.4</ecNumber>
    </recommendedName>
</protein>
<dbReference type="Gene3D" id="3.30.70.260">
    <property type="match status" value="2"/>
</dbReference>
<comment type="pathway">
    <text evidence="10">Amino-acid biosynthesis; L-methionine biosynthesis via de novo pathway; L-homoserine from L-aspartate: step 1/3.</text>
</comment>
<dbReference type="EC" id="2.7.2.4" evidence="9"/>
<evidence type="ECO:0000256" key="6">
    <source>
        <dbReference type="ARBA" id="ARBA00022840"/>
    </source>
</evidence>
<dbReference type="InterPro" id="IPR054352">
    <property type="entry name" value="ACT_Aspartokinase"/>
</dbReference>
<dbReference type="Gene3D" id="3.40.1160.10">
    <property type="entry name" value="Acetylglutamate kinase-like"/>
    <property type="match status" value="1"/>
</dbReference>
<dbReference type="PANTHER" id="PTHR21499:SF59">
    <property type="entry name" value="ASPARTOKINASE"/>
    <property type="match status" value="1"/>
</dbReference>
<evidence type="ECO:0000256" key="7">
    <source>
        <dbReference type="ARBA" id="ARBA00047872"/>
    </source>
</evidence>
<dbReference type="UniPathway" id="UPA00051">
    <property type="reaction ID" value="UER00462"/>
</dbReference>
<dbReference type="InterPro" id="IPR018042">
    <property type="entry name" value="Aspartate_kinase_CS"/>
</dbReference>
<dbReference type="InterPro" id="IPR001341">
    <property type="entry name" value="Asp_kinase"/>
</dbReference>
<comment type="pathway">
    <text evidence="1 10">Amino-acid biosynthesis; L-lysine biosynthesis via DAP pathway; (S)-tetrahydrodipicolinate from L-aspartate: step 1/4.</text>
</comment>
<keyword evidence="3 9" id="KW-0808">Transferase</keyword>
<dbReference type="GO" id="GO:0004072">
    <property type="term" value="F:aspartate kinase activity"/>
    <property type="evidence" value="ECO:0007669"/>
    <property type="project" value="UniProtKB-EC"/>
</dbReference>
<gene>
    <name evidence="12" type="ORF">A2871_00050</name>
</gene>
<organism evidence="12 13">
    <name type="scientific">Candidatus Daviesbacteria bacterium RIFCSPHIGHO2_01_FULL_41_23</name>
    <dbReference type="NCBI Taxonomy" id="1797764"/>
    <lineage>
        <taxon>Bacteria</taxon>
        <taxon>Candidatus Daviesiibacteriota</taxon>
    </lineage>
</organism>
<dbReference type="AlphaFoldDB" id="A0A1F5ISD6"/>
<dbReference type="Gene3D" id="1.20.120.1320">
    <property type="entry name" value="Aspartokinase, catalytic domain"/>
    <property type="match status" value="1"/>
</dbReference>
<comment type="pathway">
    <text evidence="10">Amino-acid biosynthesis; L-threonine biosynthesis; L-threonine from L-aspartate: step 1/5.</text>
</comment>
<dbReference type="InterPro" id="IPR042199">
    <property type="entry name" value="AsparK_Bifunc_asparK/hSer_DH"/>
</dbReference>
<reference evidence="12 13" key="1">
    <citation type="journal article" date="2016" name="Nat. Commun.">
        <title>Thousands of microbial genomes shed light on interconnected biogeochemical processes in an aquifer system.</title>
        <authorList>
            <person name="Anantharaman K."/>
            <person name="Brown C.T."/>
            <person name="Hug L.A."/>
            <person name="Sharon I."/>
            <person name="Castelle C.J."/>
            <person name="Probst A.J."/>
            <person name="Thomas B.C."/>
            <person name="Singh A."/>
            <person name="Wilkins M.J."/>
            <person name="Karaoz U."/>
            <person name="Brodie E.L."/>
            <person name="Williams K.H."/>
            <person name="Hubbard S.S."/>
            <person name="Banfield J.F."/>
        </authorList>
    </citation>
    <scope>NUCLEOTIDE SEQUENCE [LARGE SCALE GENOMIC DNA]</scope>
</reference>
<evidence type="ECO:0000256" key="10">
    <source>
        <dbReference type="RuleBase" id="RU004249"/>
    </source>
</evidence>
<dbReference type="Pfam" id="PF22468">
    <property type="entry name" value="ACT_9"/>
    <property type="match status" value="1"/>
</dbReference>
<keyword evidence="5 9" id="KW-0418">Kinase</keyword>
<proteinExistence type="inferred from homology"/>
<dbReference type="CDD" id="cd04892">
    <property type="entry name" value="ACT_AK-like_2"/>
    <property type="match status" value="1"/>
</dbReference>
<feature type="domain" description="ACT" evidence="11">
    <location>
        <begin position="313"/>
        <end position="380"/>
    </location>
</feature>
<dbReference type="InterPro" id="IPR001048">
    <property type="entry name" value="Asp/Glu/Uridylate_kinase"/>
</dbReference>
<dbReference type="SUPFAM" id="SSF53633">
    <property type="entry name" value="Carbamate kinase-like"/>
    <property type="match status" value="1"/>
</dbReference>